<proteinExistence type="inferred from homology"/>
<dbReference type="InterPro" id="IPR011793">
    <property type="entry name" value="YbdK"/>
</dbReference>
<evidence type="ECO:0000256" key="1">
    <source>
        <dbReference type="ARBA" id="ARBA00022598"/>
    </source>
</evidence>
<dbReference type="InterPro" id="IPR014746">
    <property type="entry name" value="Gln_synth/guanido_kin_cat_dom"/>
</dbReference>
<comment type="similarity">
    <text evidence="5">Belongs to the glutamate--cysteine ligase type 2 family. YbdK subfamily.</text>
</comment>
<dbReference type="GO" id="GO:0042398">
    <property type="term" value="P:modified amino acid biosynthetic process"/>
    <property type="evidence" value="ECO:0007669"/>
    <property type="project" value="InterPro"/>
</dbReference>
<gene>
    <name evidence="6" type="ORF">NI17_003685</name>
</gene>
<dbReference type="SUPFAM" id="SSF55931">
    <property type="entry name" value="Glutamine synthetase/guanido kinase"/>
    <property type="match status" value="1"/>
</dbReference>
<dbReference type="PANTHER" id="PTHR36510:SF1">
    <property type="entry name" value="GLUTAMATE--CYSTEINE LIGASE 2-RELATED"/>
    <property type="match status" value="1"/>
</dbReference>
<evidence type="ECO:0000256" key="5">
    <source>
        <dbReference type="HAMAP-Rule" id="MF_01609"/>
    </source>
</evidence>
<keyword evidence="1 5" id="KW-0436">Ligase</keyword>
<evidence type="ECO:0000313" key="7">
    <source>
        <dbReference type="Proteomes" id="UP000265719"/>
    </source>
</evidence>
<evidence type="ECO:0000256" key="2">
    <source>
        <dbReference type="ARBA" id="ARBA00022741"/>
    </source>
</evidence>
<dbReference type="PANTHER" id="PTHR36510">
    <property type="entry name" value="GLUTAMATE--CYSTEINE LIGASE 2-RELATED"/>
    <property type="match status" value="1"/>
</dbReference>
<evidence type="ECO:0000313" key="6">
    <source>
        <dbReference type="EMBL" id="UOE20351.1"/>
    </source>
</evidence>
<keyword evidence="3 5" id="KW-0067">ATP-binding</keyword>
<dbReference type="KEGG" id="thao:NI17_003685"/>
<dbReference type="Proteomes" id="UP000265719">
    <property type="component" value="Chromosome"/>
</dbReference>
<accession>A0A399G7L6</accession>
<keyword evidence="7" id="KW-1185">Reference proteome</keyword>
<dbReference type="OrthoDB" id="9803842at2"/>
<organism evidence="6 7">
    <name type="scientific">Thermobifida halotolerans</name>
    <dbReference type="NCBI Taxonomy" id="483545"/>
    <lineage>
        <taxon>Bacteria</taxon>
        <taxon>Bacillati</taxon>
        <taxon>Actinomycetota</taxon>
        <taxon>Actinomycetes</taxon>
        <taxon>Streptosporangiales</taxon>
        <taxon>Nocardiopsidaceae</taxon>
        <taxon>Thermobifida</taxon>
    </lineage>
</organism>
<dbReference type="InterPro" id="IPR050141">
    <property type="entry name" value="GCL_type2/YbdK_subfam"/>
</dbReference>
<dbReference type="NCBIfam" id="TIGR02050">
    <property type="entry name" value="gshA_cyan_rel"/>
    <property type="match status" value="1"/>
</dbReference>
<comment type="function">
    <text evidence="5">ATP-dependent carboxylate-amine ligase which exhibits weak glutamate--cysteine ligase activity.</text>
</comment>
<dbReference type="Gene3D" id="3.30.590.20">
    <property type="match status" value="1"/>
</dbReference>
<sequence>MADPRGVPGLPTMGVEEEFLLVDAEGRLAEAASEILAAADPDPAELHPELTLAQVEAASGVHCDSWSLLEELRHARRHLSRAAADRGLRLVAVGAPPLPTERPPALSPDPRYARMREELGPLLDAGGSAGCHVHVAVPDLASALRALNHLRPWLPALLALTANSPFFSGVDTGYASWRYVRWSQLPSACPPPFLSGEQDYTDTVDGLLDSQAALDPGMLYWDARPSSRHPTLEVRVGDVAATAEEAVLLAVLVRGLVAVFLTEDADSPAPRLPPEVLRAHMWRAARDGVGGHCLHPVAGRLRPVREVLEALLERIAPVLERSGDARFARTMTRVLCAVGCGAQRQRDLRARCSGTAEFVDRVAETTVGGPFRAAHGSELVT</sequence>
<keyword evidence="2 5" id="KW-0547">Nucleotide-binding</keyword>
<dbReference type="GO" id="GO:0005524">
    <property type="term" value="F:ATP binding"/>
    <property type="evidence" value="ECO:0007669"/>
    <property type="project" value="UniProtKB-KW"/>
</dbReference>
<comment type="catalytic activity">
    <reaction evidence="4 5">
        <text>L-cysteine + L-glutamate + ATP = gamma-L-glutamyl-L-cysteine + ADP + phosphate + H(+)</text>
        <dbReference type="Rhea" id="RHEA:13285"/>
        <dbReference type="ChEBI" id="CHEBI:15378"/>
        <dbReference type="ChEBI" id="CHEBI:29985"/>
        <dbReference type="ChEBI" id="CHEBI:30616"/>
        <dbReference type="ChEBI" id="CHEBI:35235"/>
        <dbReference type="ChEBI" id="CHEBI:43474"/>
        <dbReference type="ChEBI" id="CHEBI:58173"/>
        <dbReference type="ChEBI" id="CHEBI:456216"/>
        <dbReference type="EC" id="6.3.2.2"/>
    </reaction>
</comment>
<evidence type="ECO:0000256" key="3">
    <source>
        <dbReference type="ARBA" id="ARBA00022840"/>
    </source>
</evidence>
<dbReference type="Pfam" id="PF04107">
    <property type="entry name" value="GCS2"/>
    <property type="match status" value="1"/>
</dbReference>
<dbReference type="RefSeq" id="WP_068689387.1">
    <property type="nucleotide sequence ID" value="NZ_CP063196.1"/>
</dbReference>
<dbReference type="InterPro" id="IPR006336">
    <property type="entry name" value="GCS2"/>
</dbReference>
<dbReference type="AlphaFoldDB" id="A0A399G7L6"/>
<dbReference type="EMBL" id="CP063196">
    <property type="protein sequence ID" value="UOE20351.1"/>
    <property type="molecule type" value="Genomic_DNA"/>
</dbReference>
<dbReference type="EC" id="6.3.2.2" evidence="5"/>
<protein>
    <recommendedName>
        <fullName evidence="5">Putative glutamate--cysteine ligase 2</fullName>
        <ecNumber evidence="5">6.3.2.2</ecNumber>
    </recommendedName>
    <alternativeName>
        <fullName evidence="5">Gamma-glutamylcysteine synthetase 2</fullName>
        <shortName evidence="5">GCS 2</shortName>
        <shortName evidence="5">Gamma-GCS 2</shortName>
    </alternativeName>
</protein>
<dbReference type="NCBIfam" id="NF010041">
    <property type="entry name" value="PRK13517.1-1"/>
    <property type="match status" value="1"/>
</dbReference>
<name>A0A399G7L6_9ACTN</name>
<evidence type="ECO:0000256" key="4">
    <source>
        <dbReference type="ARBA" id="ARBA00048819"/>
    </source>
</evidence>
<dbReference type="HAMAP" id="MF_01609">
    <property type="entry name" value="Glu_cys_ligase_2"/>
    <property type="match status" value="1"/>
</dbReference>
<dbReference type="GO" id="GO:0004357">
    <property type="term" value="F:glutamate-cysteine ligase activity"/>
    <property type="evidence" value="ECO:0007669"/>
    <property type="project" value="UniProtKB-EC"/>
</dbReference>
<reference evidence="6" key="1">
    <citation type="submission" date="2020-10" db="EMBL/GenBank/DDBJ databases">
        <title>De novo genome project of the cellulose decomposer Thermobifida halotolerans type strain.</title>
        <authorList>
            <person name="Nagy I."/>
            <person name="Horvath B."/>
            <person name="Kukolya J."/>
            <person name="Nagy I."/>
            <person name="Orsini M."/>
        </authorList>
    </citation>
    <scope>NUCLEOTIDE SEQUENCE</scope>
    <source>
        <strain evidence="6">DSM 44931</strain>
    </source>
</reference>